<gene>
    <name evidence="1" type="ORF">H4S07_000160</name>
</gene>
<name>A0ACC1LST0_9FUNG</name>
<sequence>VWATKWDRIAKSIGKFTPAQCQGRYYWIRKKNKKKQAATAADDQSPAKSGSGEQQAKKEHPRVRDPKHWSEAEDGKLRDLLIEHGRLDRRAASELLPGFSLAHIYYEMDKALSGGPHLAEGMWTAAEHRALLALVERHGRDWRAISHAMPTNRSATQCRLRYACCSSGPVTKHRWTAAEEERLRLLVDLCQQGKLNNPNVTRTEEDDRPLGELSSAALGRFSSALKKDALIPEEPPLPPPPAPAIPVSWPLVSLYMMTYTATQCRTKWEYMRRTAHHSECFRGPWTREEDARLYALCQQAPNRWTWIAARLVRPRGVAAAKARYTSYICRYVHMLRKCRGPGWDPMADHFEEVHMRCEVHAWSRRQLEGYRPHDPYNCPYDLDLTGINSQPG</sequence>
<comment type="caution">
    <text evidence="1">The sequence shown here is derived from an EMBL/GenBank/DDBJ whole genome shotgun (WGS) entry which is preliminary data.</text>
</comment>
<reference evidence="1" key="1">
    <citation type="submission" date="2022-07" db="EMBL/GenBank/DDBJ databases">
        <title>Phylogenomic reconstructions and comparative analyses of Kickxellomycotina fungi.</title>
        <authorList>
            <person name="Reynolds N.K."/>
            <person name="Stajich J.E."/>
            <person name="Barry K."/>
            <person name="Grigoriev I.V."/>
            <person name="Crous P."/>
            <person name="Smith M.E."/>
        </authorList>
    </citation>
    <scope>NUCLEOTIDE SEQUENCE</scope>
    <source>
        <strain evidence="1">CBS 102833</strain>
    </source>
</reference>
<dbReference type="Proteomes" id="UP001140096">
    <property type="component" value="Unassembled WGS sequence"/>
</dbReference>
<keyword evidence="2" id="KW-1185">Reference proteome</keyword>
<feature type="non-terminal residue" evidence="1">
    <location>
        <position position="1"/>
    </location>
</feature>
<evidence type="ECO:0000313" key="2">
    <source>
        <dbReference type="Proteomes" id="UP001140096"/>
    </source>
</evidence>
<organism evidence="1 2">
    <name type="scientific">Coemansia furcata</name>
    <dbReference type="NCBI Taxonomy" id="417177"/>
    <lineage>
        <taxon>Eukaryota</taxon>
        <taxon>Fungi</taxon>
        <taxon>Fungi incertae sedis</taxon>
        <taxon>Zoopagomycota</taxon>
        <taxon>Kickxellomycotina</taxon>
        <taxon>Kickxellomycetes</taxon>
        <taxon>Kickxellales</taxon>
        <taxon>Kickxellaceae</taxon>
        <taxon>Coemansia</taxon>
    </lineage>
</organism>
<dbReference type="EMBL" id="JANBUP010000005">
    <property type="protein sequence ID" value="KAJ2814051.1"/>
    <property type="molecule type" value="Genomic_DNA"/>
</dbReference>
<evidence type="ECO:0000313" key="1">
    <source>
        <dbReference type="EMBL" id="KAJ2814051.1"/>
    </source>
</evidence>
<protein>
    <submittedName>
        <fullName evidence="1">Uncharacterized protein</fullName>
    </submittedName>
</protein>
<proteinExistence type="predicted"/>
<accession>A0ACC1LST0</accession>